<gene>
    <name evidence="1" type="ORF">JOC48_003390</name>
</gene>
<evidence type="ECO:0000313" key="2">
    <source>
        <dbReference type="Proteomes" id="UP001296943"/>
    </source>
</evidence>
<dbReference type="InterPro" id="IPR021338">
    <property type="entry name" value="DUF2953"/>
</dbReference>
<evidence type="ECO:0008006" key="3">
    <source>
        <dbReference type="Google" id="ProtNLM"/>
    </source>
</evidence>
<dbReference type="Pfam" id="PF11167">
    <property type="entry name" value="DUF2953"/>
    <property type="match status" value="1"/>
</dbReference>
<dbReference type="EMBL" id="JAFBDR010000022">
    <property type="protein sequence ID" value="MBM7572859.1"/>
    <property type="molecule type" value="Genomic_DNA"/>
</dbReference>
<sequence>MIWLLIAIILLAILILGMFLRLYTSFEFLLDGENSYFYIKVKVLGIVIWKKQILFSEEDLINPNNGELNSDREAYRPSNFSSKLQQFKELLFQLIDAKPLVLKVLSRINIHRLYWKTYIGTGDASATGILCGALWGMKGSIVGLITNYMNILQKPMIEVNPTFQEKRLYSECSGMVSARLGQTIYTFVQLIKYVNSNHSNWANEPA</sequence>
<protein>
    <recommendedName>
        <fullName evidence="3">DUF2953 domain-containing protein</fullName>
    </recommendedName>
</protein>
<accession>A0ABS2N3Z1</accession>
<proteinExistence type="predicted"/>
<organism evidence="1 2">
    <name type="scientific">Aquibacillus albus</name>
    <dbReference type="NCBI Taxonomy" id="1168171"/>
    <lineage>
        <taxon>Bacteria</taxon>
        <taxon>Bacillati</taxon>
        <taxon>Bacillota</taxon>
        <taxon>Bacilli</taxon>
        <taxon>Bacillales</taxon>
        <taxon>Bacillaceae</taxon>
        <taxon>Aquibacillus</taxon>
    </lineage>
</organism>
<dbReference type="Proteomes" id="UP001296943">
    <property type="component" value="Unassembled WGS sequence"/>
</dbReference>
<reference evidence="1 2" key="1">
    <citation type="submission" date="2021-01" db="EMBL/GenBank/DDBJ databases">
        <title>Genomic Encyclopedia of Type Strains, Phase IV (KMG-IV): sequencing the most valuable type-strain genomes for metagenomic binning, comparative biology and taxonomic classification.</title>
        <authorList>
            <person name="Goeker M."/>
        </authorList>
    </citation>
    <scope>NUCLEOTIDE SEQUENCE [LARGE SCALE GENOMIC DNA]</scope>
    <source>
        <strain evidence="1 2">DSM 23711</strain>
    </source>
</reference>
<evidence type="ECO:0000313" key="1">
    <source>
        <dbReference type="EMBL" id="MBM7572859.1"/>
    </source>
</evidence>
<dbReference type="RefSeq" id="WP_204501525.1">
    <property type="nucleotide sequence ID" value="NZ_JAFBDR010000022.1"/>
</dbReference>
<keyword evidence="2" id="KW-1185">Reference proteome</keyword>
<name>A0ABS2N3Z1_9BACI</name>
<comment type="caution">
    <text evidence="1">The sequence shown here is derived from an EMBL/GenBank/DDBJ whole genome shotgun (WGS) entry which is preliminary data.</text>
</comment>